<dbReference type="EMBL" id="JAXIOK010000002">
    <property type="protein sequence ID" value="KAK4777393.1"/>
    <property type="molecule type" value="Genomic_DNA"/>
</dbReference>
<dbReference type="Proteomes" id="UP001345219">
    <property type="component" value="Chromosome 14"/>
</dbReference>
<reference evidence="3 4" key="1">
    <citation type="journal article" date="2023" name="Hortic Res">
        <title>Pangenome of water caltrop reveals structural variations and asymmetric subgenome divergence after allopolyploidization.</title>
        <authorList>
            <person name="Zhang X."/>
            <person name="Chen Y."/>
            <person name="Wang L."/>
            <person name="Yuan Y."/>
            <person name="Fang M."/>
            <person name="Shi L."/>
            <person name="Lu R."/>
            <person name="Comes H.P."/>
            <person name="Ma Y."/>
            <person name="Chen Y."/>
            <person name="Huang G."/>
            <person name="Zhou Y."/>
            <person name="Zheng Z."/>
            <person name="Qiu Y."/>
        </authorList>
    </citation>
    <scope>NUCLEOTIDE SEQUENCE [LARGE SCALE GENOMIC DNA]</scope>
    <source>
        <tissue evidence="3">Roots</tissue>
    </source>
</reference>
<dbReference type="InterPro" id="IPR051504">
    <property type="entry name" value="Plant_metabolite_acyltrans"/>
</dbReference>
<keyword evidence="2" id="KW-0012">Acyltransferase</keyword>
<dbReference type="GO" id="GO:0016747">
    <property type="term" value="F:acyltransferase activity, transferring groups other than amino-acyl groups"/>
    <property type="evidence" value="ECO:0007669"/>
    <property type="project" value="UniProtKB-ARBA"/>
</dbReference>
<evidence type="ECO:0000313" key="4">
    <source>
        <dbReference type="Proteomes" id="UP001345219"/>
    </source>
</evidence>
<dbReference type="SUPFAM" id="SSF52777">
    <property type="entry name" value="CoA-dependent acyltransferases"/>
    <property type="match status" value="1"/>
</dbReference>
<keyword evidence="1" id="KW-0808">Transferase</keyword>
<accession>A0AAN7QW64</accession>
<dbReference type="PANTHER" id="PTHR31625">
    <property type="match status" value="1"/>
</dbReference>
<dbReference type="Pfam" id="PF02458">
    <property type="entry name" value="Transferase"/>
    <property type="match status" value="1"/>
</dbReference>
<gene>
    <name evidence="3" type="ORF">SAY87_017580</name>
</gene>
<dbReference type="InterPro" id="IPR023213">
    <property type="entry name" value="CAT-like_dom_sf"/>
</dbReference>
<keyword evidence="4" id="KW-1185">Reference proteome</keyword>
<comment type="caution">
    <text evidence="3">The sequence shown here is derived from an EMBL/GenBank/DDBJ whole genome shotgun (WGS) entry which is preliminary data.</text>
</comment>
<dbReference type="AlphaFoldDB" id="A0AAN7QW64"/>
<proteinExistence type="predicted"/>
<evidence type="ECO:0000256" key="1">
    <source>
        <dbReference type="ARBA" id="ARBA00022679"/>
    </source>
</evidence>
<protein>
    <submittedName>
        <fullName evidence="3">Uncharacterized protein</fullName>
    </submittedName>
</protein>
<sequence>MEVVDRCQIFLPPDFTPPSTVPLSFLDIPWLFLSSPVQRVLFYNLPQGYTFQEFTGTALPSFKHSLSLALQRFYPLSGSLACTLPKGRPHILCSKESSVPFTAAVSTADFDEITSDSPQEASLLHQLVPPLGGPIVKDGTRLAPLFSVQVTLFPSKGISIGVHFLHIVADGMAISHFMKTWASICRAELQGDSSCILNSLPVHDRCLLKDPNGIETIWMENGGKLIPPPEKHHGLIRRQPADKVYRATFTLSRDHIDRLKSWILNQSEEQLQHLSTFVAICAYAWVCLIKSMEAEKATGSSNTDIVYGFAFSADCRGRLGYPIPNSYFGNCLSLHFVLLMRDDLVGRQGILLAARAIGAKVNELGEEGAPLRALERFFVDVDEVCTVHTLIVSGTTRQRFYDTDFGWGRPWKSLAGHIDRGTCISLAESREGSDGLEIGLAGTKATMDAFSAIFEQGIRSMDV</sequence>
<name>A0AAN7QW64_9MYRT</name>
<dbReference type="Gene3D" id="3.30.559.10">
    <property type="entry name" value="Chloramphenicol acetyltransferase-like domain"/>
    <property type="match status" value="2"/>
</dbReference>
<organism evidence="3 4">
    <name type="scientific">Trapa incisa</name>
    <dbReference type="NCBI Taxonomy" id="236973"/>
    <lineage>
        <taxon>Eukaryota</taxon>
        <taxon>Viridiplantae</taxon>
        <taxon>Streptophyta</taxon>
        <taxon>Embryophyta</taxon>
        <taxon>Tracheophyta</taxon>
        <taxon>Spermatophyta</taxon>
        <taxon>Magnoliopsida</taxon>
        <taxon>eudicotyledons</taxon>
        <taxon>Gunneridae</taxon>
        <taxon>Pentapetalae</taxon>
        <taxon>rosids</taxon>
        <taxon>malvids</taxon>
        <taxon>Myrtales</taxon>
        <taxon>Lythraceae</taxon>
        <taxon>Trapa</taxon>
    </lineage>
</organism>
<evidence type="ECO:0000256" key="2">
    <source>
        <dbReference type="ARBA" id="ARBA00023315"/>
    </source>
</evidence>
<evidence type="ECO:0000313" key="3">
    <source>
        <dbReference type="EMBL" id="KAK4777393.1"/>
    </source>
</evidence>